<dbReference type="InterPro" id="IPR000477">
    <property type="entry name" value="RT_dom"/>
</dbReference>
<evidence type="ECO:0000259" key="1">
    <source>
        <dbReference type="PROSITE" id="PS50878"/>
    </source>
</evidence>
<keyword evidence="2" id="KW-0808">Transferase</keyword>
<sequence>MTLWSLVVDDLIRSLNDKGIWTQGYADDIVIVANGKFPGVVAGLMRNALRTVEEWCLVQGLSVNPLKTKLVAFTNIRKLNDLNSIKLFGQELQLTNEVLGVTFEH</sequence>
<dbReference type="PROSITE" id="PS50878">
    <property type="entry name" value="RT_POL"/>
    <property type="match status" value="1"/>
</dbReference>
<feature type="domain" description="Reverse transcriptase" evidence="1">
    <location>
        <begin position="1"/>
        <end position="103"/>
    </location>
</feature>
<protein>
    <submittedName>
        <fullName evidence="2">Reverse transcriptase (RNA-dependent DNA polymerase)</fullName>
    </submittedName>
</protein>
<organism evidence="2 3">
    <name type="scientific">Popillia japonica</name>
    <name type="common">Japanese beetle</name>
    <dbReference type="NCBI Taxonomy" id="7064"/>
    <lineage>
        <taxon>Eukaryota</taxon>
        <taxon>Metazoa</taxon>
        <taxon>Ecdysozoa</taxon>
        <taxon>Arthropoda</taxon>
        <taxon>Hexapoda</taxon>
        <taxon>Insecta</taxon>
        <taxon>Pterygota</taxon>
        <taxon>Neoptera</taxon>
        <taxon>Endopterygota</taxon>
        <taxon>Coleoptera</taxon>
        <taxon>Polyphaga</taxon>
        <taxon>Scarabaeiformia</taxon>
        <taxon>Scarabaeidae</taxon>
        <taxon>Rutelinae</taxon>
        <taxon>Popillia</taxon>
    </lineage>
</organism>
<reference evidence="2 3" key="1">
    <citation type="journal article" date="2024" name="BMC Genomics">
        <title>De novo assembly and annotation of Popillia japonica's genome with initial clues to its potential as an invasive pest.</title>
        <authorList>
            <person name="Cucini C."/>
            <person name="Boschi S."/>
            <person name="Funari R."/>
            <person name="Cardaioli E."/>
            <person name="Iannotti N."/>
            <person name="Marturano G."/>
            <person name="Paoli F."/>
            <person name="Bruttini M."/>
            <person name="Carapelli A."/>
            <person name="Frati F."/>
            <person name="Nardi F."/>
        </authorList>
    </citation>
    <scope>NUCLEOTIDE SEQUENCE [LARGE SCALE GENOMIC DNA]</scope>
    <source>
        <strain evidence="2">DMR45628</strain>
    </source>
</reference>
<accession>A0AAW1N9E2</accession>
<name>A0AAW1N9E2_POPJA</name>
<keyword evidence="2" id="KW-0548">Nucleotidyltransferase</keyword>
<dbReference type="EMBL" id="JASPKY010000006">
    <property type="protein sequence ID" value="KAK9754559.1"/>
    <property type="molecule type" value="Genomic_DNA"/>
</dbReference>
<keyword evidence="2" id="KW-0695">RNA-directed DNA polymerase</keyword>
<evidence type="ECO:0000313" key="2">
    <source>
        <dbReference type="EMBL" id="KAK9754559.1"/>
    </source>
</evidence>
<comment type="caution">
    <text evidence="2">The sequence shown here is derived from an EMBL/GenBank/DDBJ whole genome shotgun (WGS) entry which is preliminary data.</text>
</comment>
<proteinExistence type="predicted"/>
<dbReference type="AlphaFoldDB" id="A0AAW1N9E2"/>
<dbReference type="Proteomes" id="UP001458880">
    <property type="component" value="Unassembled WGS sequence"/>
</dbReference>
<gene>
    <name evidence="2" type="ORF">QE152_g1056</name>
</gene>
<dbReference type="GO" id="GO:0003964">
    <property type="term" value="F:RNA-directed DNA polymerase activity"/>
    <property type="evidence" value="ECO:0007669"/>
    <property type="project" value="UniProtKB-KW"/>
</dbReference>
<keyword evidence="3" id="KW-1185">Reference proteome</keyword>
<dbReference type="Pfam" id="PF00078">
    <property type="entry name" value="RVT_1"/>
    <property type="match status" value="1"/>
</dbReference>
<evidence type="ECO:0000313" key="3">
    <source>
        <dbReference type="Proteomes" id="UP001458880"/>
    </source>
</evidence>